<comment type="caution">
    <text evidence="6">The sequence shown here is derived from an EMBL/GenBank/DDBJ whole genome shotgun (WGS) entry which is preliminary data.</text>
</comment>
<dbReference type="OrthoDB" id="432970at2759"/>
<keyword evidence="7" id="KW-1185">Reference proteome</keyword>
<accession>A0A226D5X2</accession>
<dbReference type="Pfam" id="PF01753">
    <property type="entry name" value="zf-MYND"/>
    <property type="match status" value="1"/>
</dbReference>
<keyword evidence="1" id="KW-0479">Metal-binding</keyword>
<keyword evidence="3" id="KW-0862">Zinc</keyword>
<dbReference type="EMBL" id="LNIX01000037">
    <property type="protein sequence ID" value="OXA39656.1"/>
    <property type="molecule type" value="Genomic_DNA"/>
</dbReference>
<gene>
    <name evidence="6" type="ORF">Fcan01_25453</name>
</gene>
<dbReference type="AlphaFoldDB" id="A0A226D5X2"/>
<feature type="domain" description="MYND-type" evidence="5">
    <location>
        <begin position="233"/>
        <end position="275"/>
    </location>
</feature>
<evidence type="ECO:0000259" key="5">
    <source>
        <dbReference type="PROSITE" id="PS50865"/>
    </source>
</evidence>
<dbReference type="PROSITE" id="PS50865">
    <property type="entry name" value="ZF_MYND_2"/>
    <property type="match status" value="1"/>
</dbReference>
<keyword evidence="2 4" id="KW-0863">Zinc-finger</keyword>
<dbReference type="Proteomes" id="UP000198287">
    <property type="component" value="Unassembled WGS sequence"/>
</dbReference>
<evidence type="ECO:0000256" key="1">
    <source>
        <dbReference type="ARBA" id="ARBA00022723"/>
    </source>
</evidence>
<evidence type="ECO:0000256" key="3">
    <source>
        <dbReference type="ARBA" id="ARBA00022833"/>
    </source>
</evidence>
<evidence type="ECO:0000256" key="2">
    <source>
        <dbReference type="ARBA" id="ARBA00022771"/>
    </source>
</evidence>
<protein>
    <submittedName>
        <fullName evidence="6">MYND-type zinc finger protein MUB1</fullName>
    </submittedName>
</protein>
<name>A0A226D5X2_FOLCA</name>
<dbReference type="InterPro" id="IPR002893">
    <property type="entry name" value="Znf_MYND"/>
</dbReference>
<evidence type="ECO:0000313" key="7">
    <source>
        <dbReference type="Proteomes" id="UP000198287"/>
    </source>
</evidence>
<reference evidence="6 7" key="1">
    <citation type="submission" date="2015-12" db="EMBL/GenBank/DDBJ databases">
        <title>The genome of Folsomia candida.</title>
        <authorList>
            <person name="Faddeeva A."/>
            <person name="Derks M.F."/>
            <person name="Anvar Y."/>
            <person name="Smit S."/>
            <person name="Van Straalen N."/>
            <person name="Roelofs D."/>
        </authorList>
    </citation>
    <scope>NUCLEOTIDE SEQUENCE [LARGE SCALE GENOMIC DNA]</scope>
    <source>
        <strain evidence="6 7">VU population</strain>
        <tissue evidence="6">Whole body</tissue>
    </source>
</reference>
<dbReference type="Gene3D" id="6.10.140.2220">
    <property type="match status" value="1"/>
</dbReference>
<sequence length="280" mass="31799">MNNEVGIDVDQDGDAAVVEVENPTLHEISDTFSDSDSEEEYMREKVKPYLPALLKFNELVAGFKLMIPIVVKLPPIDRANYFNDGYDSLLRGLYHRPKKIPFGVVRAIDELKAFCDAVTVGWRLWPDYSTGLYMMIDYLAEDTRIDDIKRIEPTFLLTLKEIASNEAWNNFMAAQILPSQAKKILIRFKKATNTVENEGKAVGQLDNLEKDLVSMMLGLKMRPEYGKNKICDGLDCVEIELTPGEFPHCGKCKQAVYHSKECQVKAWKAGHKKACKKQTE</sequence>
<proteinExistence type="predicted"/>
<dbReference type="SUPFAM" id="SSF144232">
    <property type="entry name" value="HIT/MYND zinc finger-like"/>
    <property type="match status" value="1"/>
</dbReference>
<evidence type="ECO:0000313" key="6">
    <source>
        <dbReference type="EMBL" id="OXA39656.1"/>
    </source>
</evidence>
<organism evidence="6 7">
    <name type="scientific">Folsomia candida</name>
    <name type="common">Springtail</name>
    <dbReference type="NCBI Taxonomy" id="158441"/>
    <lineage>
        <taxon>Eukaryota</taxon>
        <taxon>Metazoa</taxon>
        <taxon>Ecdysozoa</taxon>
        <taxon>Arthropoda</taxon>
        <taxon>Hexapoda</taxon>
        <taxon>Collembola</taxon>
        <taxon>Entomobryomorpha</taxon>
        <taxon>Isotomoidea</taxon>
        <taxon>Isotomidae</taxon>
        <taxon>Proisotominae</taxon>
        <taxon>Folsomia</taxon>
    </lineage>
</organism>
<dbReference type="GO" id="GO:0008270">
    <property type="term" value="F:zinc ion binding"/>
    <property type="evidence" value="ECO:0007669"/>
    <property type="project" value="UniProtKB-KW"/>
</dbReference>
<evidence type="ECO:0000256" key="4">
    <source>
        <dbReference type="PROSITE-ProRule" id="PRU00134"/>
    </source>
</evidence>